<dbReference type="PANTHER" id="PTHR39515:SF2">
    <property type="entry name" value="HTH-TYPE TRANSCRIPTIONAL REGULATOR RV0880"/>
    <property type="match status" value="1"/>
</dbReference>
<dbReference type="PROSITE" id="PS50995">
    <property type="entry name" value="HTH_MARR_2"/>
    <property type="match status" value="1"/>
</dbReference>
<dbReference type="InterPro" id="IPR036388">
    <property type="entry name" value="WH-like_DNA-bd_sf"/>
</dbReference>
<dbReference type="InterPro" id="IPR000835">
    <property type="entry name" value="HTH_MarR-typ"/>
</dbReference>
<dbReference type="SUPFAM" id="SSF46785">
    <property type="entry name" value="Winged helix' DNA-binding domain"/>
    <property type="match status" value="1"/>
</dbReference>
<gene>
    <name evidence="2" type="ORF">GIS00_17835</name>
</gene>
<dbReference type="InterPro" id="IPR036390">
    <property type="entry name" value="WH_DNA-bd_sf"/>
</dbReference>
<name>A0A7K1FR07_9ACTN</name>
<evidence type="ECO:0000313" key="3">
    <source>
        <dbReference type="Proteomes" id="UP000460221"/>
    </source>
</evidence>
<dbReference type="PANTHER" id="PTHR39515">
    <property type="entry name" value="CONSERVED PROTEIN"/>
    <property type="match status" value="1"/>
</dbReference>
<dbReference type="Gene3D" id="1.10.10.10">
    <property type="entry name" value="Winged helix-like DNA-binding domain superfamily/Winged helix DNA-binding domain"/>
    <property type="match status" value="1"/>
</dbReference>
<keyword evidence="3" id="KW-1185">Reference proteome</keyword>
<dbReference type="SMART" id="SM00347">
    <property type="entry name" value="HTH_MARR"/>
    <property type="match status" value="1"/>
</dbReference>
<sequence>MGMFRDGNHDLMYTGELYTGQLYVCVRADYRHRMPSTGTDDLADRLRAAVGAFVRAGRGRPGAMPEHRAQTLGFLMREGPLTVAELADRRQVRHQTLQATIPDLEAEGLVRREPDPRDQRARLVVLTDGGLATLRLELDRRAGLIAAAIEHHLDADQRAVLEQVPDLLHRLAGGLMPE</sequence>
<dbReference type="AlphaFoldDB" id="A0A7K1FR07"/>
<accession>A0A7K1FR07</accession>
<dbReference type="EMBL" id="WLYK01000007">
    <property type="protein sequence ID" value="MTD15799.1"/>
    <property type="molecule type" value="Genomic_DNA"/>
</dbReference>
<dbReference type="Proteomes" id="UP000460221">
    <property type="component" value="Unassembled WGS sequence"/>
</dbReference>
<proteinExistence type="predicted"/>
<organism evidence="2 3">
    <name type="scientific">Nakamurella alba</name>
    <dbReference type="NCBI Taxonomy" id="2665158"/>
    <lineage>
        <taxon>Bacteria</taxon>
        <taxon>Bacillati</taxon>
        <taxon>Actinomycetota</taxon>
        <taxon>Actinomycetes</taxon>
        <taxon>Nakamurellales</taxon>
        <taxon>Nakamurellaceae</taxon>
        <taxon>Nakamurella</taxon>
    </lineage>
</organism>
<comment type="caution">
    <text evidence="2">The sequence shown here is derived from an EMBL/GenBank/DDBJ whole genome shotgun (WGS) entry which is preliminary data.</text>
</comment>
<feature type="domain" description="HTH marR-type" evidence="1">
    <location>
        <begin position="39"/>
        <end position="173"/>
    </location>
</feature>
<dbReference type="GO" id="GO:0003700">
    <property type="term" value="F:DNA-binding transcription factor activity"/>
    <property type="evidence" value="ECO:0007669"/>
    <property type="project" value="InterPro"/>
</dbReference>
<reference evidence="2 3" key="1">
    <citation type="submission" date="2019-11" db="EMBL/GenBank/DDBJ databases">
        <authorList>
            <person name="Jiang L.-Q."/>
        </authorList>
    </citation>
    <scope>NUCLEOTIDE SEQUENCE [LARGE SCALE GENOMIC DNA]</scope>
    <source>
        <strain evidence="2 3">YIM 132087</strain>
    </source>
</reference>
<dbReference type="Pfam" id="PF12802">
    <property type="entry name" value="MarR_2"/>
    <property type="match status" value="1"/>
</dbReference>
<protein>
    <submittedName>
        <fullName evidence="2">MarR family transcriptional regulator</fullName>
    </submittedName>
</protein>
<dbReference type="InterPro" id="IPR052526">
    <property type="entry name" value="HTH-type_Bedaq_tolerance"/>
</dbReference>
<evidence type="ECO:0000259" key="1">
    <source>
        <dbReference type="PROSITE" id="PS50995"/>
    </source>
</evidence>
<evidence type="ECO:0000313" key="2">
    <source>
        <dbReference type="EMBL" id="MTD15799.1"/>
    </source>
</evidence>